<keyword evidence="7 11" id="KW-1015">Disulfide bond</keyword>
<evidence type="ECO:0000256" key="7">
    <source>
        <dbReference type="ARBA" id="ARBA00023157"/>
    </source>
</evidence>
<name>A0A067MLT2_BOTB1</name>
<keyword evidence="12" id="KW-0326">Glycosidase</keyword>
<dbReference type="GO" id="GO:0005975">
    <property type="term" value="P:carbohydrate metabolic process"/>
    <property type="evidence" value="ECO:0007669"/>
    <property type="project" value="InterPro"/>
</dbReference>
<feature type="active site" description="Proton donor" evidence="10">
    <location>
        <position position="145"/>
    </location>
</feature>
<dbReference type="GO" id="GO:0005783">
    <property type="term" value="C:endoplasmic reticulum"/>
    <property type="evidence" value="ECO:0007669"/>
    <property type="project" value="TreeGrafter"/>
</dbReference>
<dbReference type="GO" id="GO:0036503">
    <property type="term" value="P:ERAD pathway"/>
    <property type="evidence" value="ECO:0007669"/>
    <property type="project" value="UniProtKB-ARBA"/>
</dbReference>
<keyword evidence="6" id="KW-0106">Calcium</keyword>
<dbReference type="EMBL" id="KL198031">
    <property type="protein sequence ID" value="KDQ15690.1"/>
    <property type="molecule type" value="Genomic_DNA"/>
</dbReference>
<dbReference type="STRING" id="930990.A0A067MLT2"/>
<dbReference type="InterPro" id="IPR050749">
    <property type="entry name" value="Glycosyl_Hydrolase_47"/>
</dbReference>
<evidence type="ECO:0000256" key="11">
    <source>
        <dbReference type="PIRSR" id="PIRSR601382-3"/>
    </source>
</evidence>
<comment type="pathway">
    <text evidence="2">Protein modification; protein glycosylation.</text>
</comment>
<dbReference type="Proteomes" id="UP000027195">
    <property type="component" value="Unassembled WGS sequence"/>
</dbReference>
<comment type="catalytic activity">
    <reaction evidence="8">
        <text>N(4)-(alpha-D-Man-(1-&gt;2)-alpha-D-Man-(1-&gt;2)-alpha-D-Man-(1-&gt;3)-[alpha-D-Man-(1-&gt;3)-[alpha-D-Man-(1-&gt;2)-alpha-D-Man-(1-&gt;6)]-alpha-D-Man-(1-&gt;6)]-beta-D-Man-(1-&gt;4)-beta-D-GlcNAc-(1-&gt;4)-beta-D-GlcNAc)-L-asparaginyl-[protein] (N-glucan mannose isomer 8A1,2,3B1,3) + 3 H2O = N(4)-(alpha-D-Man-(1-&gt;3)-[alpha-D-Man-(1-&gt;3)-[alpha-D-Man-(1-&gt;6)]-alpha-D-Man-(1-&gt;6)]-beta-D-Man-(1-&gt;4)-beta-D-GlcNAc-(1-&gt;4)-beta-D-GlcNAc)-L-asparaginyl-[protein] (N-glucan mannose isomer 5A1,2) + 3 beta-D-mannose</text>
        <dbReference type="Rhea" id="RHEA:56028"/>
        <dbReference type="Rhea" id="RHEA-COMP:14358"/>
        <dbReference type="Rhea" id="RHEA-COMP:14367"/>
        <dbReference type="ChEBI" id="CHEBI:15377"/>
        <dbReference type="ChEBI" id="CHEBI:28563"/>
        <dbReference type="ChEBI" id="CHEBI:59087"/>
        <dbReference type="ChEBI" id="CHEBI:60628"/>
        <dbReference type="EC" id="3.2.1.113"/>
    </reaction>
</comment>
<keyword evidence="4" id="KW-0479">Metal-binding</keyword>
<dbReference type="OrthoDB" id="8118055at2759"/>
<comment type="cofactor">
    <cofactor evidence="1">
        <name>Ca(2+)</name>
        <dbReference type="ChEBI" id="CHEBI:29108"/>
    </cofactor>
</comment>
<keyword evidence="14" id="KW-1185">Reference proteome</keyword>
<dbReference type="EC" id="3.2.1.-" evidence="12"/>
<feature type="active site" evidence="10">
    <location>
        <position position="440"/>
    </location>
</feature>
<dbReference type="Gene3D" id="1.50.10.10">
    <property type="match status" value="1"/>
</dbReference>
<dbReference type="InParanoid" id="A0A067MLT2"/>
<accession>A0A067MLT2</accession>
<sequence length="549" mass="62209">MFVRLLQVGFGLIAFAALLLSVLIQIKGAGFIERRIPSWKSAQATLPPNKPSKELPPAHEMKDAVVRAFQHAWSGYERDAFGDDQYHPIGKHGSNMSSKGAIGYTILDALDTMLLMGLTEEYSRSREWVATKLTFDIDQQYNMFETTIRVLGGLLSAYHLSGGDSLYLEKAVDLADRMMPAFDTPSGLPHAMFNAARRVAVPDTDNQNLISTAEAGTVQLEFKYLSHLTGNPLYWEKTEKAMEVIKNALGDGLAPISLSPITGQFIESPIRLGSRGDSFYEYLLKQYLQTARTENVYRKMYDGTMREIHDRLIRTTNHANFTYTVELLPDAEGQWRVSHKQDHLVCFLGGSLLLGATEGRASVPPNFETFMPHEIRDWNTGLELIKTCMMTHETATKLSPEIAYFYPPEDPMSMKRDWYIKKSYISTTPLLDARYILRPETVESLFLAYRMTGNQKYREWGWEIFQAIEKHCKVPSGGYAGVNDVAAKNPQHIDSMETFFLGETLKYLYLLFSDPSMLPLKGWSFVSVDLIMNCARPCLLSKQPPRRRV</sequence>
<dbReference type="SUPFAM" id="SSF48225">
    <property type="entry name" value="Seven-hairpin glycosidases"/>
    <property type="match status" value="1"/>
</dbReference>
<proteinExistence type="inferred from homology"/>
<evidence type="ECO:0000256" key="12">
    <source>
        <dbReference type="RuleBase" id="RU361193"/>
    </source>
</evidence>
<dbReference type="FunCoup" id="A0A067MLT2">
    <property type="interactions" value="506"/>
</dbReference>
<evidence type="ECO:0000256" key="4">
    <source>
        <dbReference type="ARBA" id="ARBA00022723"/>
    </source>
</evidence>
<evidence type="ECO:0000256" key="1">
    <source>
        <dbReference type="ARBA" id="ARBA00001913"/>
    </source>
</evidence>
<dbReference type="InterPro" id="IPR036026">
    <property type="entry name" value="Seven-hairpin_glycosidases"/>
</dbReference>
<keyword evidence="5 12" id="KW-0378">Hydrolase</keyword>
<evidence type="ECO:0000256" key="8">
    <source>
        <dbReference type="ARBA" id="ARBA00047669"/>
    </source>
</evidence>
<dbReference type="GO" id="GO:0004571">
    <property type="term" value="F:mannosyl-oligosaccharide 1,2-alpha-mannosidase activity"/>
    <property type="evidence" value="ECO:0007669"/>
    <property type="project" value="UniProtKB-EC"/>
</dbReference>
<gene>
    <name evidence="13" type="ORF">BOTBODRAFT_145057</name>
</gene>
<evidence type="ECO:0000256" key="10">
    <source>
        <dbReference type="PIRSR" id="PIRSR601382-1"/>
    </source>
</evidence>
<dbReference type="PANTHER" id="PTHR11742">
    <property type="entry name" value="MANNOSYL-OLIGOSACCHARIDE ALPHA-1,2-MANNOSIDASE-RELATED"/>
    <property type="match status" value="1"/>
</dbReference>
<dbReference type="AlphaFoldDB" id="A0A067MLT2"/>
<dbReference type="PRINTS" id="PR00747">
    <property type="entry name" value="GLYHDRLASE47"/>
</dbReference>
<feature type="active site" description="Proton donor" evidence="10">
    <location>
        <position position="401"/>
    </location>
</feature>
<dbReference type="InterPro" id="IPR012341">
    <property type="entry name" value="6hp_glycosidase-like_sf"/>
</dbReference>
<dbReference type="GO" id="GO:0005509">
    <property type="term" value="F:calcium ion binding"/>
    <property type="evidence" value="ECO:0007669"/>
    <property type="project" value="InterPro"/>
</dbReference>
<evidence type="ECO:0000256" key="2">
    <source>
        <dbReference type="ARBA" id="ARBA00004922"/>
    </source>
</evidence>
<dbReference type="InterPro" id="IPR001382">
    <property type="entry name" value="Glyco_hydro_47"/>
</dbReference>
<dbReference type="GO" id="GO:0016020">
    <property type="term" value="C:membrane"/>
    <property type="evidence" value="ECO:0007669"/>
    <property type="project" value="InterPro"/>
</dbReference>
<evidence type="ECO:0000313" key="13">
    <source>
        <dbReference type="EMBL" id="KDQ15690.1"/>
    </source>
</evidence>
<dbReference type="PANTHER" id="PTHR11742:SF55">
    <property type="entry name" value="ENDOPLASMIC RETICULUM MANNOSYL-OLIGOSACCHARIDE 1,2-ALPHA-MANNOSIDASE"/>
    <property type="match status" value="1"/>
</dbReference>
<evidence type="ECO:0000256" key="3">
    <source>
        <dbReference type="ARBA" id="ARBA00007658"/>
    </source>
</evidence>
<organism evidence="13 14">
    <name type="scientific">Botryobasidium botryosum (strain FD-172 SS1)</name>
    <dbReference type="NCBI Taxonomy" id="930990"/>
    <lineage>
        <taxon>Eukaryota</taxon>
        <taxon>Fungi</taxon>
        <taxon>Dikarya</taxon>
        <taxon>Basidiomycota</taxon>
        <taxon>Agaricomycotina</taxon>
        <taxon>Agaricomycetes</taxon>
        <taxon>Cantharellales</taxon>
        <taxon>Botryobasidiaceae</taxon>
        <taxon>Botryobasidium</taxon>
    </lineage>
</organism>
<comment type="catalytic activity">
    <reaction evidence="9">
        <text>N(4)-(alpha-D-Man-(1-&gt;2)-alpha-D-Man-(1-&gt;2)-alpha-D-Man-(1-&gt;3)-[alpha-D-Man-(1-&gt;2)-alpha-D-Man-(1-&gt;3)-[alpha-D-Man-(1-&gt;2)-alpha-D-Man-(1-&gt;6)]-alpha-D-Man-(1-&gt;6)]-beta-D-Man-(1-&gt;4)-beta-D-GlcNAc-(1-&gt;4)-beta-D-GlcNAc)-L-asparaginyl-[protein] (N-glucan mannose isomer 9A1,2,3B1,2,3) + 4 H2O = N(4)-(alpha-D-Man-(1-&gt;3)-[alpha-D-Man-(1-&gt;3)-[alpha-D-Man-(1-&gt;6)]-alpha-D-Man-(1-&gt;6)]-beta-D-Man-(1-&gt;4)-beta-D-GlcNAc-(1-&gt;4)-beta-D-GlcNAc)-L-asparaginyl-[protein] (N-glucan mannose isomer 5A1,2) + 4 beta-D-mannose</text>
        <dbReference type="Rhea" id="RHEA:56008"/>
        <dbReference type="Rhea" id="RHEA-COMP:14356"/>
        <dbReference type="Rhea" id="RHEA-COMP:14367"/>
        <dbReference type="ChEBI" id="CHEBI:15377"/>
        <dbReference type="ChEBI" id="CHEBI:28563"/>
        <dbReference type="ChEBI" id="CHEBI:59087"/>
        <dbReference type="ChEBI" id="CHEBI:139493"/>
        <dbReference type="EC" id="3.2.1.113"/>
    </reaction>
</comment>
<protein>
    <recommendedName>
        <fullName evidence="12">alpha-1,2-Mannosidase</fullName>
        <ecNumber evidence="12">3.2.1.-</ecNumber>
    </recommendedName>
</protein>
<feature type="disulfide bond" evidence="11">
    <location>
        <begin position="346"/>
        <end position="388"/>
    </location>
</feature>
<dbReference type="HOGENOM" id="CLU_003818_3_0_1"/>
<dbReference type="Pfam" id="PF01532">
    <property type="entry name" value="Glyco_hydro_47"/>
    <property type="match status" value="1"/>
</dbReference>
<reference evidence="14" key="1">
    <citation type="journal article" date="2014" name="Proc. Natl. Acad. Sci. U.S.A.">
        <title>Extensive sampling of basidiomycete genomes demonstrates inadequacy of the white-rot/brown-rot paradigm for wood decay fungi.</title>
        <authorList>
            <person name="Riley R."/>
            <person name="Salamov A.A."/>
            <person name="Brown D.W."/>
            <person name="Nagy L.G."/>
            <person name="Floudas D."/>
            <person name="Held B.W."/>
            <person name="Levasseur A."/>
            <person name="Lombard V."/>
            <person name="Morin E."/>
            <person name="Otillar R."/>
            <person name="Lindquist E.A."/>
            <person name="Sun H."/>
            <person name="LaButti K.M."/>
            <person name="Schmutz J."/>
            <person name="Jabbour D."/>
            <person name="Luo H."/>
            <person name="Baker S.E."/>
            <person name="Pisabarro A.G."/>
            <person name="Walton J.D."/>
            <person name="Blanchette R.A."/>
            <person name="Henrissat B."/>
            <person name="Martin F."/>
            <person name="Cullen D."/>
            <person name="Hibbett D.S."/>
            <person name="Grigoriev I.V."/>
        </authorList>
    </citation>
    <scope>NUCLEOTIDE SEQUENCE [LARGE SCALE GENOMIC DNA]</scope>
    <source>
        <strain evidence="14">FD-172 SS1</strain>
    </source>
</reference>
<evidence type="ECO:0000313" key="14">
    <source>
        <dbReference type="Proteomes" id="UP000027195"/>
    </source>
</evidence>
<evidence type="ECO:0000256" key="6">
    <source>
        <dbReference type="ARBA" id="ARBA00022837"/>
    </source>
</evidence>
<comment type="similarity">
    <text evidence="3 12">Belongs to the glycosyl hydrolase 47 family.</text>
</comment>
<feature type="active site" evidence="10">
    <location>
        <position position="277"/>
    </location>
</feature>
<evidence type="ECO:0000256" key="5">
    <source>
        <dbReference type="ARBA" id="ARBA00022801"/>
    </source>
</evidence>
<evidence type="ECO:0000256" key="9">
    <source>
        <dbReference type="ARBA" id="ARBA00048605"/>
    </source>
</evidence>